<comment type="caution">
    <text evidence="1">The sequence shown here is derived from an EMBL/GenBank/DDBJ whole genome shotgun (WGS) entry which is preliminary data.</text>
</comment>
<dbReference type="AlphaFoldDB" id="A0AAV4VLZ7"/>
<evidence type="ECO:0000313" key="1">
    <source>
        <dbReference type="EMBL" id="GIY70829.1"/>
    </source>
</evidence>
<sequence>MCSKLPTVPSDTCYRGKGNVLHEAFVFISVLLCWFKVPPGRHLPQQNSRSPTTIICKPRHPSRVEYAIGTQVQ</sequence>
<reference evidence="1 2" key="1">
    <citation type="submission" date="2021-06" db="EMBL/GenBank/DDBJ databases">
        <title>Caerostris extrusa draft genome.</title>
        <authorList>
            <person name="Kono N."/>
            <person name="Arakawa K."/>
        </authorList>
    </citation>
    <scope>NUCLEOTIDE SEQUENCE [LARGE SCALE GENOMIC DNA]</scope>
</reference>
<dbReference type="Proteomes" id="UP001054945">
    <property type="component" value="Unassembled WGS sequence"/>
</dbReference>
<name>A0AAV4VLZ7_CAEEX</name>
<protein>
    <submittedName>
        <fullName evidence="1">Uncharacterized protein</fullName>
    </submittedName>
</protein>
<accession>A0AAV4VLZ7</accession>
<dbReference type="EMBL" id="BPLR01014727">
    <property type="protein sequence ID" value="GIY70829.1"/>
    <property type="molecule type" value="Genomic_DNA"/>
</dbReference>
<keyword evidence="2" id="KW-1185">Reference proteome</keyword>
<proteinExistence type="predicted"/>
<organism evidence="1 2">
    <name type="scientific">Caerostris extrusa</name>
    <name type="common">Bark spider</name>
    <name type="synonym">Caerostris bankana</name>
    <dbReference type="NCBI Taxonomy" id="172846"/>
    <lineage>
        <taxon>Eukaryota</taxon>
        <taxon>Metazoa</taxon>
        <taxon>Ecdysozoa</taxon>
        <taxon>Arthropoda</taxon>
        <taxon>Chelicerata</taxon>
        <taxon>Arachnida</taxon>
        <taxon>Araneae</taxon>
        <taxon>Araneomorphae</taxon>
        <taxon>Entelegynae</taxon>
        <taxon>Araneoidea</taxon>
        <taxon>Araneidae</taxon>
        <taxon>Caerostris</taxon>
    </lineage>
</organism>
<gene>
    <name evidence="1" type="ORF">CEXT_388181</name>
</gene>
<evidence type="ECO:0000313" key="2">
    <source>
        <dbReference type="Proteomes" id="UP001054945"/>
    </source>
</evidence>